<proteinExistence type="predicted"/>
<protein>
    <submittedName>
        <fullName evidence="2">Uncharacterized protein</fullName>
    </submittedName>
</protein>
<feature type="region of interest" description="Disordered" evidence="1">
    <location>
        <begin position="199"/>
        <end position="263"/>
    </location>
</feature>
<gene>
    <name evidence="2" type="ORF">BWQ96_00646</name>
</gene>
<dbReference type="PANTHER" id="PTHR34409">
    <property type="entry name" value="SET DOMAIN-CONTAINING PROTEIN"/>
    <property type="match status" value="1"/>
</dbReference>
<dbReference type="EMBL" id="NBIV01000004">
    <property type="protein sequence ID" value="PXF49576.1"/>
    <property type="molecule type" value="Genomic_DNA"/>
</dbReference>
<sequence length="273" mass="29396">MAPANIPFHSASLTSGFASTTPVEEPLSVHSSPQTPTTPAPLLGASQPAPSTAGAVLSQNAPSARKTSTVASQFRSQAYELGNGVHTPTIAHSPRLRPRQRGGRRSGSSQGTGFTQKEVESVLNVIEKYLPLCKEEWDMVAEEHGETLFVENSTVDSIKRKFATLHRRKIPTGDPRMPDDVRRAKRLRFRMGERADIGEGAGAEETIGGILPSSDDEADDTMEADENELAAPNSPNVEHVPATPSNILTDSVDSPRPTMGVRPIVFKRSQARL</sequence>
<evidence type="ECO:0000313" key="3">
    <source>
        <dbReference type="Proteomes" id="UP000247409"/>
    </source>
</evidence>
<dbReference type="Proteomes" id="UP000247409">
    <property type="component" value="Unassembled WGS sequence"/>
</dbReference>
<feature type="compositionally biased region" description="Basic residues" evidence="1">
    <location>
        <begin position="94"/>
        <end position="104"/>
    </location>
</feature>
<feature type="compositionally biased region" description="Acidic residues" evidence="1">
    <location>
        <begin position="214"/>
        <end position="228"/>
    </location>
</feature>
<feature type="region of interest" description="Disordered" evidence="1">
    <location>
        <begin position="1"/>
        <end position="116"/>
    </location>
</feature>
<dbReference type="OrthoDB" id="99432at2759"/>
<reference evidence="2 3" key="1">
    <citation type="journal article" date="2018" name="Mol. Biol. Evol.">
        <title>Analysis of the draft genome of the red seaweed Gracilariopsis chorda provides insights into genome size evolution in Rhodophyta.</title>
        <authorList>
            <person name="Lee J."/>
            <person name="Yang E.C."/>
            <person name="Graf L."/>
            <person name="Yang J.H."/>
            <person name="Qiu H."/>
            <person name="Zel Zion U."/>
            <person name="Chan C.X."/>
            <person name="Stephens T.G."/>
            <person name="Weber A.P.M."/>
            <person name="Boo G.H."/>
            <person name="Boo S.M."/>
            <person name="Kim K.M."/>
            <person name="Shin Y."/>
            <person name="Jung M."/>
            <person name="Lee S.J."/>
            <person name="Yim H.S."/>
            <person name="Lee J.H."/>
            <person name="Bhattacharya D."/>
            <person name="Yoon H.S."/>
        </authorList>
    </citation>
    <scope>NUCLEOTIDE SEQUENCE [LARGE SCALE GENOMIC DNA]</scope>
    <source>
        <strain evidence="2 3">SKKU-2015</strain>
        <tissue evidence="2">Whole body</tissue>
    </source>
</reference>
<evidence type="ECO:0000256" key="1">
    <source>
        <dbReference type="SAM" id="MobiDB-lite"/>
    </source>
</evidence>
<feature type="compositionally biased region" description="Polar residues" evidence="1">
    <location>
        <begin position="11"/>
        <end position="22"/>
    </location>
</feature>
<feature type="compositionally biased region" description="Polar residues" evidence="1">
    <location>
        <begin position="243"/>
        <end position="252"/>
    </location>
</feature>
<comment type="caution">
    <text evidence="2">The sequence shown here is derived from an EMBL/GenBank/DDBJ whole genome shotgun (WGS) entry which is preliminary data.</text>
</comment>
<keyword evidence="3" id="KW-1185">Reference proteome</keyword>
<organism evidence="2 3">
    <name type="scientific">Gracilariopsis chorda</name>
    <dbReference type="NCBI Taxonomy" id="448386"/>
    <lineage>
        <taxon>Eukaryota</taxon>
        <taxon>Rhodophyta</taxon>
        <taxon>Florideophyceae</taxon>
        <taxon>Rhodymeniophycidae</taxon>
        <taxon>Gracilariales</taxon>
        <taxon>Gracilariaceae</taxon>
        <taxon>Gracilariopsis</taxon>
    </lineage>
</organism>
<name>A0A2V3J563_9FLOR</name>
<evidence type="ECO:0000313" key="2">
    <source>
        <dbReference type="EMBL" id="PXF49576.1"/>
    </source>
</evidence>
<dbReference type="PANTHER" id="PTHR34409:SF1">
    <property type="entry name" value="MYB-LIKE DOMAIN-CONTAINING PROTEIN"/>
    <property type="match status" value="1"/>
</dbReference>
<feature type="compositionally biased region" description="Polar residues" evidence="1">
    <location>
        <begin position="57"/>
        <end position="76"/>
    </location>
</feature>
<accession>A0A2V3J563</accession>
<dbReference type="AlphaFoldDB" id="A0A2V3J563"/>